<dbReference type="GO" id="GO:0008049">
    <property type="term" value="P:male courtship behavior"/>
    <property type="evidence" value="ECO:0007669"/>
    <property type="project" value="TreeGrafter"/>
</dbReference>
<evidence type="ECO:0000256" key="6">
    <source>
        <dbReference type="ARBA" id="ARBA00023170"/>
    </source>
</evidence>
<evidence type="ECO:0000256" key="1">
    <source>
        <dbReference type="ARBA" id="ARBA00004651"/>
    </source>
</evidence>
<keyword evidence="10" id="KW-1185">Reference proteome</keyword>
<dbReference type="GO" id="GO:0050909">
    <property type="term" value="P:sensory perception of taste"/>
    <property type="evidence" value="ECO:0007669"/>
    <property type="project" value="InterPro"/>
</dbReference>
<dbReference type="EMBL" id="LR824024">
    <property type="protein sequence ID" value="CAD0204551.1"/>
    <property type="molecule type" value="Genomic_DNA"/>
</dbReference>
<feature type="transmembrane region" description="Helical" evidence="8">
    <location>
        <begin position="466"/>
        <end position="488"/>
    </location>
</feature>
<evidence type="ECO:0000313" key="9">
    <source>
        <dbReference type="EMBL" id="CAD0204551.1"/>
    </source>
</evidence>
<evidence type="ECO:0008006" key="11">
    <source>
        <dbReference type="Google" id="ProtNLM"/>
    </source>
</evidence>
<dbReference type="GO" id="GO:0007165">
    <property type="term" value="P:signal transduction"/>
    <property type="evidence" value="ECO:0007669"/>
    <property type="project" value="UniProtKB-KW"/>
</dbReference>
<dbReference type="PANTHER" id="PTHR21143:SF133">
    <property type="entry name" value="GUSTATORY AND PHEROMONE RECEPTOR 32A-RELATED"/>
    <property type="match status" value="1"/>
</dbReference>
<keyword evidence="2" id="KW-1003">Cell membrane</keyword>
<evidence type="ECO:0000256" key="2">
    <source>
        <dbReference type="ARBA" id="ARBA00022475"/>
    </source>
</evidence>
<proteinExistence type="predicted"/>
<feature type="transmembrane region" description="Helical" evidence="8">
    <location>
        <begin position="699"/>
        <end position="718"/>
    </location>
</feature>
<dbReference type="GO" id="GO:0005886">
    <property type="term" value="C:plasma membrane"/>
    <property type="evidence" value="ECO:0007669"/>
    <property type="project" value="UniProtKB-SubCell"/>
</dbReference>
<dbReference type="Pfam" id="PF08395">
    <property type="entry name" value="7tm_7"/>
    <property type="match status" value="2"/>
</dbReference>
<evidence type="ECO:0000313" key="10">
    <source>
        <dbReference type="Proteomes" id="UP001154114"/>
    </source>
</evidence>
<name>A0A9N8L3V4_CHRIL</name>
<organism evidence="9 10">
    <name type="scientific">Chrysodeixis includens</name>
    <name type="common">Soybean looper</name>
    <name type="synonym">Pseudoplusia includens</name>
    <dbReference type="NCBI Taxonomy" id="689277"/>
    <lineage>
        <taxon>Eukaryota</taxon>
        <taxon>Metazoa</taxon>
        <taxon>Ecdysozoa</taxon>
        <taxon>Arthropoda</taxon>
        <taxon>Hexapoda</taxon>
        <taxon>Insecta</taxon>
        <taxon>Pterygota</taxon>
        <taxon>Neoptera</taxon>
        <taxon>Endopterygota</taxon>
        <taxon>Lepidoptera</taxon>
        <taxon>Glossata</taxon>
        <taxon>Ditrysia</taxon>
        <taxon>Noctuoidea</taxon>
        <taxon>Noctuidae</taxon>
        <taxon>Plusiinae</taxon>
        <taxon>Chrysodeixis</taxon>
    </lineage>
</organism>
<gene>
    <name evidence="9" type="ORF">CINC_LOCUS6859</name>
</gene>
<feature type="transmembrane region" description="Helical" evidence="8">
    <location>
        <begin position="120"/>
        <end position="140"/>
    </location>
</feature>
<evidence type="ECO:0000256" key="5">
    <source>
        <dbReference type="ARBA" id="ARBA00023136"/>
    </source>
</evidence>
<dbReference type="OrthoDB" id="6478931at2759"/>
<dbReference type="AlphaFoldDB" id="A0A9N8L3V4"/>
<dbReference type="InterPro" id="IPR013604">
    <property type="entry name" value="7TM_chemorcpt"/>
</dbReference>
<evidence type="ECO:0000256" key="7">
    <source>
        <dbReference type="ARBA" id="ARBA00023224"/>
    </source>
</evidence>
<dbReference type="GO" id="GO:0030424">
    <property type="term" value="C:axon"/>
    <property type="evidence" value="ECO:0007669"/>
    <property type="project" value="TreeGrafter"/>
</dbReference>
<evidence type="ECO:0000256" key="4">
    <source>
        <dbReference type="ARBA" id="ARBA00022989"/>
    </source>
</evidence>
<dbReference type="GO" id="GO:0030425">
    <property type="term" value="C:dendrite"/>
    <property type="evidence" value="ECO:0007669"/>
    <property type="project" value="TreeGrafter"/>
</dbReference>
<feature type="transmembrane region" description="Helical" evidence="8">
    <location>
        <begin position="500"/>
        <end position="523"/>
    </location>
</feature>
<feature type="transmembrane region" description="Helical" evidence="8">
    <location>
        <begin position="279"/>
        <end position="302"/>
    </location>
</feature>
<dbReference type="PANTHER" id="PTHR21143">
    <property type="entry name" value="INVERTEBRATE GUSTATORY RECEPTOR"/>
    <property type="match status" value="1"/>
</dbReference>
<keyword evidence="6" id="KW-0675">Receptor</keyword>
<dbReference type="GO" id="GO:0007635">
    <property type="term" value="P:chemosensory behavior"/>
    <property type="evidence" value="ECO:0007669"/>
    <property type="project" value="TreeGrafter"/>
</dbReference>
<dbReference type="Proteomes" id="UP001154114">
    <property type="component" value="Chromosome 21"/>
</dbReference>
<reference evidence="9" key="1">
    <citation type="submission" date="2021-12" db="EMBL/GenBank/DDBJ databases">
        <authorList>
            <person name="King R."/>
        </authorList>
    </citation>
    <scope>NUCLEOTIDE SEQUENCE</scope>
</reference>
<feature type="transmembrane region" description="Helical" evidence="8">
    <location>
        <begin position="556"/>
        <end position="578"/>
    </location>
</feature>
<comment type="subcellular location">
    <subcellularLocation>
        <location evidence="1">Cell membrane</location>
        <topology evidence="1">Multi-pass membrane protein</topology>
    </subcellularLocation>
</comment>
<keyword evidence="7" id="KW-0807">Transducer</keyword>
<accession>A0A9N8L3V4</accession>
<keyword evidence="3 8" id="KW-0812">Transmembrane</keyword>
<feature type="transmembrane region" description="Helical" evidence="8">
    <location>
        <begin position="82"/>
        <end position="100"/>
    </location>
</feature>
<evidence type="ECO:0000256" key="3">
    <source>
        <dbReference type="ARBA" id="ARBA00022692"/>
    </source>
</evidence>
<keyword evidence="5 8" id="KW-0472">Membrane</keyword>
<feature type="transmembrane region" description="Helical" evidence="8">
    <location>
        <begin position="314"/>
        <end position="333"/>
    </location>
</feature>
<protein>
    <recommendedName>
        <fullName evidence="11">Gustatory receptor</fullName>
    </recommendedName>
</protein>
<keyword evidence="4 8" id="KW-1133">Transmembrane helix</keyword>
<evidence type="ECO:0000256" key="8">
    <source>
        <dbReference type="SAM" id="Phobius"/>
    </source>
</evidence>
<dbReference type="GO" id="GO:0043025">
    <property type="term" value="C:neuronal cell body"/>
    <property type="evidence" value="ECO:0007669"/>
    <property type="project" value="TreeGrafter"/>
</dbReference>
<feature type="transmembrane region" description="Helical" evidence="8">
    <location>
        <begin position="666"/>
        <end position="687"/>
    </location>
</feature>
<sequence length="815" mass="89203">MIASRWTPYAYNNGVESAKVEGVAGAPLPQQSVPRAERATHCVVGGAHAFILRISSVVGLAPLRFEPQDAGFTVSISSAMCVYSYILVTVLAICTIMGVVEETRKESKSVNLQTPMLQAATASDLLIVVTIACVGVYGAPQRMRNMLKFMEDIATVDKSVPSQSATERKQCVIIFICLITFLALIIDDFEFYFRESQKVNREWKKPQTTSLLNIYAIQGKPTDSQGLAIDRGQKQAGVIIKRTASDELRLVVSPYDAVRRLAALYGMLCKVVTSIETSYGLSLIIILISTLLHLIVTPYFAIMEIIVSTERPHFLILQFFWCILHLLRLIGVVEPGHLIVAEIRKTKSIISRLMTSVPSSGELTARLKIFSRKLMLQDVTYSPMGMCMLQRPLIVSVGMESAKVEGVAGAALPQQSVPRAERATHCVVGGAHAFILRISSVVGLAPLRFESHGAGFTVSISRAMCVYSYILGTVLGICTITGLVGVMTAESNSVRMQSPISQAASAIDVLIVVAIACVGVYGAPKRMRNMLKFVEHFATVDKSVGSQAAATERKQCIIIFVCLTMFLALVLNDFGFYFREAQKVNRELKKPKAWSLLNIYAIRVAKVDSQGFANDREEKQVGVIIKRTVSGEPRLVVSPCDAVRRLAALHGTLCDVVTSIDASYGLPLIVILISTLLHLIGTPYFAVMEILVSTERPHYLILLVLWSTAHLLRLIGVMESGHLIVAEVKKTKSIISHLMTSAPSSGELSARLKIFSRQLMLQDVTYSPMGLCTLQRPLIASVDDNEMRSTAPSNVVVRSAMNGHGSKDCAKRRSY</sequence>